<comment type="subcellular location">
    <subcellularLocation>
        <location evidence="1 4">Bacterial flagellum basal body</location>
    </subcellularLocation>
</comment>
<evidence type="ECO:0000313" key="7">
    <source>
        <dbReference type="EMBL" id="SMP74793.1"/>
    </source>
</evidence>
<keyword evidence="7" id="KW-0282">Flagellum</keyword>
<dbReference type="Pfam" id="PF22692">
    <property type="entry name" value="LlgE_F_G_D1"/>
    <property type="match status" value="1"/>
</dbReference>
<feature type="domain" description="Flagellar hook protein FlgE/F/G-like D1" evidence="6">
    <location>
        <begin position="84"/>
        <end position="146"/>
    </location>
</feature>
<keyword evidence="3 4" id="KW-0975">Bacterial flagellum</keyword>
<evidence type="ECO:0000256" key="4">
    <source>
        <dbReference type="RuleBase" id="RU362116"/>
    </source>
</evidence>
<comment type="caution">
    <text evidence="7">The sequence shown here is derived from an EMBL/GenBank/DDBJ whole genome shotgun (WGS) entry which is preliminary data.</text>
</comment>
<dbReference type="PANTHER" id="PTHR30435">
    <property type="entry name" value="FLAGELLAR PROTEIN"/>
    <property type="match status" value="1"/>
</dbReference>
<organism evidence="7 8">
    <name type="scientific">Noviherbaspirillum suwonense</name>
    <dbReference type="NCBI Taxonomy" id="1224511"/>
    <lineage>
        <taxon>Bacteria</taxon>
        <taxon>Pseudomonadati</taxon>
        <taxon>Pseudomonadota</taxon>
        <taxon>Betaproteobacteria</taxon>
        <taxon>Burkholderiales</taxon>
        <taxon>Oxalobacteraceae</taxon>
        <taxon>Noviherbaspirillum</taxon>
    </lineage>
</organism>
<dbReference type="SUPFAM" id="SSF117143">
    <property type="entry name" value="Flagellar hook protein flgE"/>
    <property type="match status" value="1"/>
</dbReference>
<dbReference type="InterPro" id="IPR020013">
    <property type="entry name" value="Flagellar_FlgE/F/G"/>
</dbReference>
<evidence type="ECO:0000256" key="1">
    <source>
        <dbReference type="ARBA" id="ARBA00004117"/>
    </source>
</evidence>
<dbReference type="PANTHER" id="PTHR30435:SF19">
    <property type="entry name" value="FLAGELLAR BASAL-BODY ROD PROTEIN FLGG"/>
    <property type="match status" value="1"/>
</dbReference>
<dbReference type="NCBIfam" id="TIGR03506">
    <property type="entry name" value="FlgEFG_subfam"/>
    <property type="match status" value="1"/>
</dbReference>
<keyword evidence="8" id="KW-1185">Reference proteome</keyword>
<keyword evidence="7" id="KW-0966">Cell projection</keyword>
<evidence type="ECO:0000256" key="3">
    <source>
        <dbReference type="ARBA" id="ARBA00023143"/>
    </source>
</evidence>
<reference evidence="7 8" key="1">
    <citation type="submission" date="2017-05" db="EMBL/GenBank/DDBJ databases">
        <authorList>
            <person name="Varghese N."/>
            <person name="Submissions S."/>
        </authorList>
    </citation>
    <scope>NUCLEOTIDE SEQUENCE [LARGE SCALE GENOMIC DNA]</scope>
    <source>
        <strain evidence="7 8">DSM 26001</strain>
    </source>
</reference>
<proteinExistence type="inferred from homology"/>
<sequence>MADGASIAAASMSSDIQRINIISQNLANALTPAYKRMLPVSSGFDTFMTPAGMHEVQGNSGGLGTIRDFRAAPLRHTGNPLDLAIEGDAFFVLQDAAGATTYTRQGSLALDAGGRLVAPGGAAVMGINSDIRLESGQASIDRAGRVVEKDTVVGQIKLVRFDDARKLEAAGVGVYRQGSALLEPAGETAALRQGHVEASNVVPADEMVRMIETMRHFEGGQKVIRWYDDMLEQALSRLGQY</sequence>
<dbReference type="EMBL" id="FXUL01000021">
    <property type="protein sequence ID" value="SMP74793.1"/>
    <property type="molecule type" value="Genomic_DNA"/>
</dbReference>
<evidence type="ECO:0000259" key="5">
    <source>
        <dbReference type="Pfam" id="PF06429"/>
    </source>
</evidence>
<dbReference type="Pfam" id="PF06429">
    <property type="entry name" value="Flg_bbr_C"/>
    <property type="match status" value="1"/>
</dbReference>
<evidence type="ECO:0000313" key="8">
    <source>
        <dbReference type="Proteomes" id="UP001158049"/>
    </source>
</evidence>
<feature type="domain" description="Flagellar basal-body/hook protein C-terminal" evidence="5">
    <location>
        <begin position="192"/>
        <end position="236"/>
    </location>
</feature>
<name>A0ABY1QNV0_9BURK</name>
<dbReference type="InterPro" id="IPR037925">
    <property type="entry name" value="FlgE/F/G-like"/>
</dbReference>
<accession>A0ABY1QNV0</accession>
<keyword evidence="7" id="KW-0969">Cilium</keyword>
<gene>
    <name evidence="7" type="ORF">SAMN06295970_121101</name>
</gene>
<dbReference type="Proteomes" id="UP001158049">
    <property type="component" value="Unassembled WGS sequence"/>
</dbReference>
<evidence type="ECO:0000259" key="6">
    <source>
        <dbReference type="Pfam" id="PF22692"/>
    </source>
</evidence>
<dbReference type="RefSeq" id="WP_283444536.1">
    <property type="nucleotide sequence ID" value="NZ_FXUL01000021.1"/>
</dbReference>
<dbReference type="InterPro" id="IPR010930">
    <property type="entry name" value="Flg_bb/hook_C_dom"/>
</dbReference>
<dbReference type="InterPro" id="IPR053967">
    <property type="entry name" value="LlgE_F_G-like_D1"/>
</dbReference>
<evidence type="ECO:0000256" key="2">
    <source>
        <dbReference type="ARBA" id="ARBA00009677"/>
    </source>
</evidence>
<protein>
    <submittedName>
        <fullName evidence="7">Flagellar basal-body rod protein FlgG</fullName>
    </submittedName>
</protein>
<comment type="similarity">
    <text evidence="2 4">Belongs to the flagella basal body rod proteins family.</text>
</comment>